<protein>
    <recommendedName>
        <fullName evidence="6">Peptide deformylase</fullName>
        <shortName evidence="6">PDF</shortName>
        <ecNumber evidence="6">3.5.1.88</ecNumber>
    </recommendedName>
    <alternativeName>
        <fullName evidence="6">Polypeptide deformylase</fullName>
    </alternativeName>
</protein>
<dbReference type="SUPFAM" id="SSF56420">
    <property type="entry name" value="Peptide deformylase"/>
    <property type="match status" value="1"/>
</dbReference>
<sequence length="190" mass="21644">MKYKVKLVKLPNQVLRQKSQNVKLPLTDEDIHLAETMIYHIDNSQTSNTKFQPGVGVAAVQYGILKNMFYINTEEIDPLLISNGVRKIKDVFINPKIIAKSEYKISLNDGEGCLSVGKNIKGQDGYVYRANRIVFEAYSYAEKKVVKMDLEGYLAIVAQHELDHLNGKLFIDHINKKNPWKKEPNSHLIG</sequence>
<dbReference type="NCBIfam" id="TIGR00079">
    <property type="entry name" value="pept_deformyl"/>
    <property type="match status" value="1"/>
</dbReference>
<organism evidence="7 8">
    <name type="scientific">Mycoplasmopsis phocirhinis</name>
    <dbReference type="NCBI Taxonomy" id="142650"/>
    <lineage>
        <taxon>Bacteria</taxon>
        <taxon>Bacillati</taxon>
        <taxon>Mycoplasmatota</taxon>
        <taxon>Mycoplasmoidales</taxon>
        <taxon>Metamycoplasmataceae</taxon>
        <taxon>Mycoplasmopsis</taxon>
    </lineage>
</organism>
<dbReference type="InterPro" id="IPR023635">
    <property type="entry name" value="Peptide_deformylase"/>
</dbReference>
<gene>
    <name evidence="6 7" type="primary">def</name>
    <name evidence="7" type="ORF">EG856_00165</name>
</gene>
<comment type="function">
    <text evidence="6">Removes the formyl group from the N-terminal Met of newly synthesized proteins. Requires at least a dipeptide for an efficient rate of reaction. N-terminal L-methionine is a prerequisite for activity but the enzyme has broad specificity at other positions.</text>
</comment>
<dbReference type="GO" id="GO:0006412">
    <property type="term" value="P:translation"/>
    <property type="evidence" value="ECO:0007669"/>
    <property type="project" value="UniProtKB-UniRule"/>
</dbReference>
<evidence type="ECO:0000313" key="8">
    <source>
        <dbReference type="Proteomes" id="UP000289326"/>
    </source>
</evidence>
<evidence type="ECO:0000313" key="7">
    <source>
        <dbReference type="EMBL" id="QBF34354.1"/>
    </source>
</evidence>
<feature type="binding site" evidence="6">
    <location>
        <position position="164"/>
    </location>
    <ligand>
        <name>Fe cation</name>
        <dbReference type="ChEBI" id="CHEBI:24875"/>
    </ligand>
</feature>
<dbReference type="InterPro" id="IPR036821">
    <property type="entry name" value="Peptide_deformylase_sf"/>
</dbReference>
<comment type="catalytic activity">
    <reaction evidence="6">
        <text>N-terminal N-formyl-L-methionyl-[peptide] + H2O = N-terminal L-methionyl-[peptide] + formate</text>
        <dbReference type="Rhea" id="RHEA:24420"/>
        <dbReference type="Rhea" id="RHEA-COMP:10639"/>
        <dbReference type="Rhea" id="RHEA-COMP:10640"/>
        <dbReference type="ChEBI" id="CHEBI:15377"/>
        <dbReference type="ChEBI" id="CHEBI:15740"/>
        <dbReference type="ChEBI" id="CHEBI:49298"/>
        <dbReference type="ChEBI" id="CHEBI:64731"/>
        <dbReference type="EC" id="3.5.1.88"/>
    </reaction>
</comment>
<reference evidence="7 8" key="1">
    <citation type="submission" date="2019-01" db="EMBL/GenBank/DDBJ databases">
        <title>Complete sequence and annotation of the Mycoplasma phocirhinis strain 852T genome.</title>
        <authorList>
            <person name="Frasca S.Jr."/>
            <person name="Kutish G.F."/>
            <person name="Castellanos Gell J."/>
            <person name="Michaels D.L."/>
            <person name="Brown D.R."/>
        </authorList>
    </citation>
    <scope>NUCLEOTIDE SEQUENCE [LARGE SCALE GENOMIC DNA]</scope>
    <source>
        <strain evidence="7 8">852</strain>
    </source>
</reference>
<dbReference type="CDD" id="cd00487">
    <property type="entry name" value="Pep_deformylase"/>
    <property type="match status" value="1"/>
</dbReference>
<dbReference type="PANTHER" id="PTHR10458">
    <property type="entry name" value="PEPTIDE DEFORMYLASE"/>
    <property type="match status" value="1"/>
</dbReference>
<evidence type="ECO:0000256" key="4">
    <source>
        <dbReference type="ARBA" id="ARBA00022917"/>
    </source>
</evidence>
<dbReference type="FunFam" id="3.90.45.10:FF:000002">
    <property type="entry name" value="Peptide deformylase"/>
    <property type="match status" value="1"/>
</dbReference>
<dbReference type="GO" id="GO:0046872">
    <property type="term" value="F:metal ion binding"/>
    <property type="evidence" value="ECO:0007669"/>
    <property type="project" value="UniProtKB-KW"/>
</dbReference>
<dbReference type="PRINTS" id="PR01576">
    <property type="entry name" value="PDEFORMYLASE"/>
</dbReference>
<comment type="cofactor">
    <cofactor evidence="6">
        <name>Fe(2+)</name>
        <dbReference type="ChEBI" id="CHEBI:29033"/>
    </cofactor>
    <text evidence="6">Binds 1 Fe(2+) ion.</text>
</comment>
<feature type="binding site" evidence="6">
    <location>
        <position position="160"/>
    </location>
    <ligand>
        <name>Fe cation</name>
        <dbReference type="ChEBI" id="CHEBI:24875"/>
    </ligand>
</feature>
<dbReference type="RefSeq" id="WP_130429132.1">
    <property type="nucleotide sequence ID" value="NZ_CP034841.1"/>
</dbReference>
<dbReference type="GO" id="GO:0042586">
    <property type="term" value="F:peptide deformylase activity"/>
    <property type="evidence" value="ECO:0007669"/>
    <property type="project" value="UniProtKB-UniRule"/>
</dbReference>
<evidence type="ECO:0000256" key="6">
    <source>
        <dbReference type="HAMAP-Rule" id="MF_00163"/>
    </source>
</evidence>
<evidence type="ECO:0000256" key="1">
    <source>
        <dbReference type="ARBA" id="ARBA00010759"/>
    </source>
</evidence>
<name>A0A4P6MRT1_9BACT</name>
<dbReference type="EMBL" id="CP034841">
    <property type="protein sequence ID" value="QBF34354.1"/>
    <property type="molecule type" value="Genomic_DNA"/>
</dbReference>
<proteinExistence type="inferred from homology"/>
<keyword evidence="2 6" id="KW-0479">Metal-binding</keyword>
<dbReference type="PANTHER" id="PTHR10458:SF22">
    <property type="entry name" value="PEPTIDE DEFORMYLASE"/>
    <property type="match status" value="1"/>
</dbReference>
<dbReference type="Pfam" id="PF01327">
    <property type="entry name" value="Pep_deformylase"/>
    <property type="match status" value="1"/>
</dbReference>
<accession>A0A4P6MRT1</accession>
<dbReference type="EC" id="3.5.1.88" evidence="6"/>
<dbReference type="Gene3D" id="3.90.45.10">
    <property type="entry name" value="Peptide deformylase"/>
    <property type="match status" value="1"/>
</dbReference>
<dbReference type="Proteomes" id="UP000289326">
    <property type="component" value="Chromosome"/>
</dbReference>
<dbReference type="HAMAP" id="MF_00163">
    <property type="entry name" value="Pep_deformylase"/>
    <property type="match status" value="1"/>
</dbReference>
<dbReference type="OrthoDB" id="9784988at2"/>
<dbReference type="AlphaFoldDB" id="A0A4P6MRT1"/>
<evidence type="ECO:0000256" key="2">
    <source>
        <dbReference type="ARBA" id="ARBA00022723"/>
    </source>
</evidence>
<keyword evidence="4 6" id="KW-0648">Protein biosynthesis</keyword>
<dbReference type="PIRSF" id="PIRSF004749">
    <property type="entry name" value="Pep_def"/>
    <property type="match status" value="1"/>
</dbReference>
<keyword evidence="5 6" id="KW-0408">Iron</keyword>
<evidence type="ECO:0000256" key="3">
    <source>
        <dbReference type="ARBA" id="ARBA00022801"/>
    </source>
</evidence>
<comment type="similarity">
    <text evidence="1 6">Belongs to the polypeptide deformylase family.</text>
</comment>
<evidence type="ECO:0000256" key="5">
    <source>
        <dbReference type="ARBA" id="ARBA00023004"/>
    </source>
</evidence>
<keyword evidence="8" id="KW-1185">Reference proteome</keyword>
<dbReference type="KEGG" id="mphi:EG856_00165"/>
<feature type="active site" evidence="6">
    <location>
        <position position="161"/>
    </location>
</feature>
<feature type="binding site" evidence="6">
    <location>
        <position position="113"/>
    </location>
    <ligand>
        <name>Fe cation</name>
        <dbReference type="ChEBI" id="CHEBI:24875"/>
    </ligand>
</feature>
<keyword evidence="3 6" id="KW-0378">Hydrolase</keyword>